<dbReference type="AlphaFoldDB" id="A0A2S6HUN8"/>
<dbReference type="Pfam" id="PF08279">
    <property type="entry name" value="HTH_11"/>
    <property type="match status" value="1"/>
</dbReference>
<dbReference type="GO" id="GO:0003700">
    <property type="term" value="F:DNA-binding transcription factor activity"/>
    <property type="evidence" value="ECO:0007669"/>
    <property type="project" value="InterPro"/>
</dbReference>
<evidence type="ECO:0000313" key="5">
    <source>
        <dbReference type="Proteomes" id="UP000237749"/>
    </source>
</evidence>
<reference evidence="4 5" key="1">
    <citation type="submission" date="2018-02" db="EMBL/GenBank/DDBJ databases">
        <title>Genomic Encyclopedia of Archaeal and Bacterial Type Strains, Phase II (KMG-II): from individual species to whole genera.</title>
        <authorList>
            <person name="Goeker M."/>
        </authorList>
    </citation>
    <scope>NUCLEOTIDE SEQUENCE [LARGE SCALE GENOMIC DNA]</scope>
    <source>
        <strain evidence="4 5">DSM 3808</strain>
    </source>
</reference>
<dbReference type="InterPro" id="IPR036390">
    <property type="entry name" value="WH_DNA-bd_sf"/>
</dbReference>
<dbReference type="Gene3D" id="1.10.10.10">
    <property type="entry name" value="Winged helix-like DNA-binding domain superfamily/Winged helix DNA-binding domain"/>
    <property type="match status" value="1"/>
</dbReference>
<dbReference type="InterPro" id="IPR036388">
    <property type="entry name" value="WH-like_DNA-bd_sf"/>
</dbReference>
<dbReference type="RefSeq" id="WP_104436639.1">
    <property type="nucleotide sequence ID" value="NZ_PTJA01000004.1"/>
</dbReference>
<dbReference type="GO" id="GO:0003677">
    <property type="term" value="F:DNA binding"/>
    <property type="evidence" value="ECO:0007669"/>
    <property type="project" value="UniProtKB-KW"/>
</dbReference>
<keyword evidence="5" id="KW-1185">Reference proteome</keyword>
<dbReference type="PANTHER" id="PTHR34580">
    <property type="match status" value="1"/>
</dbReference>
<keyword evidence="1" id="KW-0805">Transcription regulation</keyword>
<organism evidence="4 5">
    <name type="scientific">Lacrimispora xylanisolvens</name>
    <dbReference type="NCBI Taxonomy" id="384636"/>
    <lineage>
        <taxon>Bacteria</taxon>
        <taxon>Bacillati</taxon>
        <taxon>Bacillota</taxon>
        <taxon>Clostridia</taxon>
        <taxon>Lachnospirales</taxon>
        <taxon>Lachnospiraceae</taxon>
        <taxon>Lacrimispora</taxon>
    </lineage>
</organism>
<dbReference type="Proteomes" id="UP000237749">
    <property type="component" value="Unassembled WGS sequence"/>
</dbReference>
<keyword evidence="4" id="KW-0238">DNA-binding</keyword>
<name>A0A2S6HUN8_9FIRM</name>
<proteinExistence type="predicted"/>
<dbReference type="EMBL" id="PTJA01000004">
    <property type="protein sequence ID" value="PPK81555.1"/>
    <property type="molecule type" value="Genomic_DNA"/>
</dbReference>
<sequence length="316" mass="37112">MNKSQRLNDMMIYLNDKKSFNLKNIMERYSISKSTALRDIQSLEEIGMPIYSASGRNGYYGILPNRLLSPIVFTIDEVHALYFAMQTLNAYQSTPFHLNVKKLKQKFEGCISEERIQKLRRMELIFSLGSYQNKNECSCLEDILNMAVEERVCEVTYQKKEIINQYYVQFFDITSAYGQWYATAYNFQTKRPQVLRCDKIHSVHSCDRYLPKPLSELLIPVKEMFREKDAVDFEVGISARGADIFYKEHYPSMELFHENGKNYIKGFYNKGEETFIANYFIAYGENILSIQPNRLKMLVLEQLETIKNHLQKNSPE</sequence>
<dbReference type="OrthoDB" id="9815009at2"/>
<gene>
    <name evidence="4" type="ORF">BXY41_104358</name>
</gene>
<evidence type="ECO:0000256" key="1">
    <source>
        <dbReference type="ARBA" id="ARBA00023015"/>
    </source>
</evidence>
<dbReference type="SUPFAM" id="SSF46785">
    <property type="entry name" value="Winged helix' DNA-binding domain"/>
    <property type="match status" value="1"/>
</dbReference>
<protein>
    <submittedName>
        <fullName evidence="4">Putative DNA-binding transcriptional regulator YafY</fullName>
    </submittedName>
</protein>
<accession>A0A2S6HUN8</accession>
<evidence type="ECO:0000259" key="3">
    <source>
        <dbReference type="SMART" id="SM00420"/>
    </source>
</evidence>
<evidence type="ECO:0000313" key="4">
    <source>
        <dbReference type="EMBL" id="PPK81555.1"/>
    </source>
</evidence>
<feature type="domain" description="HTH deoR-type" evidence="3">
    <location>
        <begin position="6"/>
        <end position="59"/>
    </location>
</feature>
<dbReference type="InterPro" id="IPR001034">
    <property type="entry name" value="DeoR_HTH"/>
</dbReference>
<comment type="caution">
    <text evidence="4">The sequence shown here is derived from an EMBL/GenBank/DDBJ whole genome shotgun (WGS) entry which is preliminary data.</text>
</comment>
<dbReference type="PANTHER" id="PTHR34580:SF9">
    <property type="entry name" value="SLL5097 PROTEIN"/>
    <property type="match status" value="1"/>
</dbReference>
<dbReference type="InterPro" id="IPR013196">
    <property type="entry name" value="HTH_11"/>
</dbReference>
<dbReference type="InterPro" id="IPR051534">
    <property type="entry name" value="CBASS_pafABC_assoc_protein"/>
</dbReference>
<evidence type="ECO:0000256" key="2">
    <source>
        <dbReference type="ARBA" id="ARBA00023163"/>
    </source>
</evidence>
<dbReference type="SMART" id="SM00420">
    <property type="entry name" value="HTH_DEOR"/>
    <property type="match status" value="1"/>
</dbReference>
<keyword evidence="2" id="KW-0804">Transcription</keyword>